<organism evidence="1">
    <name type="scientific">Mycobacterium xenopi 4042</name>
    <dbReference type="NCBI Taxonomy" id="1299334"/>
    <lineage>
        <taxon>Bacteria</taxon>
        <taxon>Bacillati</taxon>
        <taxon>Actinomycetota</taxon>
        <taxon>Actinomycetes</taxon>
        <taxon>Mycobacteriales</taxon>
        <taxon>Mycobacteriaceae</taxon>
        <taxon>Mycobacterium</taxon>
    </lineage>
</organism>
<reference evidence="1" key="1">
    <citation type="submission" date="2014-01" db="EMBL/GenBank/DDBJ databases">
        <authorList>
            <person name="Brown-Elliot B."/>
            <person name="Wallace R."/>
            <person name="Lenaerts A."/>
            <person name="Ordway D."/>
            <person name="DeGroote M.A."/>
            <person name="Parker T."/>
            <person name="Sizemore C."/>
            <person name="Tallon L.J."/>
            <person name="Sadzewicz L.K."/>
            <person name="Sengamalay N."/>
            <person name="Fraser C.M."/>
            <person name="Hine E."/>
            <person name="Shefchek K.A."/>
            <person name="Das S.P."/>
            <person name="Tettelin H."/>
        </authorList>
    </citation>
    <scope>NUCLEOTIDE SEQUENCE [LARGE SCALE GENOMIC DNA]</scope>
    <source>
        <strain evidence="1">4042</strain>
    </source>
</reference>
<name>X8AW79_MYCXE</name>
<dbReference type="AlphaFoldDB" id="X8AW79"/>
<comment type="caution">
    <text evidence="1">The sequence shown here is derived from an EMBL/GenBank/DDBJ whole genome shotgun (WGS) entry which is preliminary data.</text>
</comment>
<gene>
    <name evidence="1" type="ORF">I553_3564</name>
</gene>
<evidence type="ECO:0000313" key="1">
    <source>
        <dbReference type="EMBL" id="EUA35844.1"/>
    </source>
</evidence>
<proteinExistence type="predicted"/>
<protein>
    <submittedName>
        <fullName evidence="1">Uncharacterized protein</fullName>
    </submittedName>
</protein>
<sequence length="45" mass="4799">MLRKTLWHNLLQFTTGVAAGSLDIAGAGDSGPSPEVIRFTTRALK</sequence>
<dbReference type="EMBL" id="JAOB01000046">
    <property type="protein sequence ID" value="EUA35844.1"/>
    <property type="molecule type" value="Genomic_DNA"/>
</dbReference>
<accession>X8AW79</accession>